<dbReference type="EMBL" id="VBSX01000048">
    <property type="protein sequence ID" value="TLQ16193.1"/>
    <property type="molecule type" value="Genomic_DNA"/>
</dbReference>
<dbReference type="PANTHER" id="PTHR46268">
    <property type="entry name" value="STRESS RESPONSE PROTEIN NHAX"/>
    <property type="match status" value="1"/>
</dbReference>
<accession>A0A5R9CMC6</accession>
<dbReference type="SUPFAM" id="SSF52402">
    <property type="entry name" value="Adenine nucleotide alpha hydrolases-like"/>
    <property type="match status" value="1"/>
</dbReference>
<dbReference type="Pfam" id="PF00582">
    <property type="entry name" value="Usp"/>
    <property type="match status" value="1"/>
</dbReference>
<dbReference type="InterPro" id="IPR014729">
    <property type="entry name" value="Rossmann-like_a/b/a_fold"/>
</dbReference>
<name>A0A5R9CMC6_9LACO</name>
<feature type="domain" description="UspA" evidence="2">
    <location>
        <begin position="3"/>
        <end position="139"/>
    </location>
</feature>
<dbReference type="PANTHER" id="PTHR46268:SF6">
    <property type="entry name" value="UNIVERSAL STRESS PROTEIN UP12"/>
    <property type="match status" value="1"/>
</dbReference>
<evidence type="ECO:0000313" key="4">
    <source>
        <dbReference type="Proteomes" id="UP000305100"/>
    </source>
</evidence>
<dbReference type="AlphaFoldDB" id="A0A5R9CMC6"/>
<evidence type="ECO:0000256" key="1">
    <source>
        <dbReference type="ARBA" id="ARBA00008791"/>
    </source>
</evidence>
<gene>
    <name evidence="3" type="ORF">FEZ41_13225</name>
</gene>
<dbReference type="InterPro" id="IPR006016">
    <property type="entry name" value="UspA"/>
</dbReference>
<evidence type="ECO:0000259" key="2">
    <source>
        <dbReference type="Pfam" id="PF00582"/>
    </source>
</evidence>
<protein>
    <submittedName>
        <fullName evidence="3">Universal stress protein</fullName>
    </submittedName>
</protein>
<dbReference type="OrthoDB" id="9777884at2"/>
<reference evidence="3 4" key="1">
    <citation type="submission" date="2019-05" db="EMBL/GenBank/DDBJ databases">
        <title>The metagenome of a microbial culture collection derived from dairy environment covers the genomic content of the human microbiome.</title>
        <authorList>
            <person name="Roder T."/>
            <person name="Wuthrich D."/>
            <person name="Sattari Z."/>
            <person name="Von Ah U."/>
            <person name="Bar C."/>
            <person name="Ronchi F."/>
            <person name="Macpherson A.J."/>
            <person name="Ganal-Vonarburg S.C."/>
            <person name="Bruggmann R."/>
            <person name="Vergeres G."/>
        </authorList>
    </citation>
    <scope>NUCLEOTIDE SEQUENCE [LARGE SCALE GENOMIC DNA]</scope>
    <source>
        <strain evidence="3 4">FAM 1079</strain>
    </source>
</reference>
<comment type="similarity">
    <text evidence="1">Belongs to the universal stress protein A family.</text>
</comment>
<dbReference type="CDD" id="cd00293">
    <property type="entry name" value="USP-like"/>
    <property type="match status" value="1"/>
</dbReference>
<evidence type="ECO:0000313" key="3">
    <source>
        <dbReference type="EMBL" id="TLQ16193.1"/>
    </source>
</evidence>
<dbReference type="Proteomes" id="UP000305100">
    <property type="component" value="Unassembled WGS sequence"/>
</dbReference>
<dbReference type="PRINTS" id="PR01438">
    <property type="entry name" value="UNVRSLSTRESS"/>
</dbReference>
<dbReference type="Gene3D" id="3.40.50.620">
    <property type="entry name" value="HUPs"/>
    <property type="match status" value="1"/>
</dbReference>
<comment type="caution">
    <text evidence="3">The sequence shown here is derived from an EMBL/GenBank/DDBJ whole genome shotgun (WGS) entry which is preliminary data.</text>
</comment>
<dbReference type="InterPro" id="IPR006015">
    <property type="entry name" value="Universal_stress_UspA"/>
</dbReference>
<organism evidence="3 4">
    <name type="scientific">Lentilactobacillus parafarraginis</name>
    <dbReference type="NCBI Taxonomy" id="390842"/>
    <lineage>
        <taxon>Bacteria</taxon>
        <taxon>Bacillati</taxon>
        <taxon>Bacillota</taxon>
        <taxon>Bacilli</taxon>
        <taxon>Lactobacillales</taxon>
        <taxon>Lactobacillaceae</taxon>
        <taxon>Lentilactobacillus</taxon>
    </lineage>
</organism>
<sequence>MMMYNRILVPLDGSENADKALDVALEVSKNFGCEIQLLSIVHHIHNDADSLSSKLYEGLSTNAHKIIEAARDRAWNKGLTIKGYVRDGNPKKEICEFAKENDADLIIMGKSGANAFDRLVLGSTTAYVIRNADTQVLVVNA</sequence>
<proteinExistence type="inferred from homology"/>